<comment type="similarity">
    <text evidence="1">Belongs to the Cu-Zn superoxide dismutase family.</text>
</comment>
<reference evidence="4" key="3">
    <citation type="submission" date="2024-06" db="EMBL/GenBank/DDBJ databases">
        <authorList>
            <person name="Zeng C."/>
        </authorList>
    </citation>
    <scope>NUCLEOTIDE SEQUENCE [LARGE SCALE GENOMIC DNA]</scope>
    <source>
        <strain evidence="4">ZCY20-5</strain>
    </source>
</reference>
<evidence type="ECO:0000256" key="1">
    <source>
        <dbReference type="ARBA" id="ARBA00010457"/>
    </source>
</evidence>
<protein>
    <submittedName>
        <fullName evidence="3">Superoxide dismutase family protein</fullName>
    </submittedName>
</protein>
<dbReference type="GO" id="GO:0006801">
    <property type="term" value="P:superoxide metabolic process"/>
    <property type="evidence" value="ECO:0007669"/>
    <property type="project" value="InterPro"/>
</dbReference>
<name>A0AA97H1X6_9FIRM</name>
<dbReference type="Pfam" id="PF00080">
    <property type="entry name" value="Sod_Cu"/>
    <property type="match status" value="1"/>
</dbReference>
<dbReference type="GO" id="GO:0005507">
    <property type="term" value="F:copper ion binding"/>
    <property type="evidence" value="ECO:0007669"/>
    <property type="project" value="InterPro"/>
</dbReference>
<dbReference type="PANTHER" id="PTHR10003">
    <property type="entry name" value="SUPEROXIDE DISMUTASE CU-ZN -RELATED"/>
    <property type="match status" value="1"/>
</dbReference>
<gene>
    <name evidence="3" type="ORF">PXC00_03500</name>
</gene>
<sequence>MFPYIGKYKAFTDLIDHGTPLARAQIRGVGQYRAVHGVLRLYEAPGGTVVTAEVFGLPVEKKPCAVNIFALHIHSGSSYTGTADDPLKDTDGHFNPGGCPHPAHAGDLPPLFAARDGFACMAVYTDRFKPKEVLRRTAVIHLKPDDFHSQPAGDAGEKIACGEIYLARKS</sequence>
<dbReference type="RefSeq" id="WP_275846689.1">
    <property type="nucleotide sequence ID" value="NZ_CP135996.1"/>
</dbReference>
<dbReference type="AlphaFoldDB" id="A0AA97H1X6"/>
<dbReference type="Gene3D" id="2.60.40.200">
    <property type="entry name" value="Superoxide dismutase, copper/zinc binding domain"/>
    <property type="match status" value="1"/>
</dbReference>
<dbReference type="KEGG" id="carl:PXC00_03500"/>
<evidence type="ECO:0000313" key="3">
    <source>
        <dbReference type="EMBL" id="WOC32956.1"/>
    </source>
</evidence>
<reference evidence="3 4" key="2">
    <citation type="submission" date="2024-06" db="EMBL/GenBank/DDBJ databases">
        <title>Caproicibacterium argilliputei sp. nov, a novel caproic acid producing anaerobic bacterium isolated from pit mud.</title>
        <authorList>
            <person name="Xia S."/>
        </authorList>
    </citation>
    <scope>NUCLEOTIDE SEQUENCE [LARGE SCALE GENOMIC DNA]</scope>
    <source>
        <strain evidence="3 4">ZCY20-5</strain>
    </source>
</reference>
<dbReference type="SUPFAM" id="SSF49329">
    <property type="entry name" value="Cu,Zn superoxide dismutase-like"/>
    <property type="match status" value="1"/>
</dbReference>
<dbReference type="EMBL" id="CP135996">
    <property type="protein sequence ID" value="WOC32956.1"/>
    <property type="molecule type" value="Genomic_DNA"/>
</dbReference>
<dbReference type="InterPro" id="IPR036423">
    <property type="entry name" value="SOD-like_Cu/Zn_dom_sf"/>
</dbReference>
<dbReference type="InterPro" id="IPR001424">
    <property type="entry name" value="SOD_Cu_Zn_dom"/>
</dbReference>
<proteinExistence type="inferred from homology"/>
<accession>A0AA97H1X6</accession>
<organism evidence="3 4">
    <name type="scientific">Caproicibacterium argilliputei</name>
    <dbReference type="NCBI Taxonomy" id="3030016"/>
    <lineage>
        <taxon>Bacteria</taxon>
        <taxon>Bacillati</taxon>
        <taxon>Bacillota</taxon>
        <taxon>Clostridia</taxon>
        <taxon>Eubacteriales</taxon>
        <taxon>Oscillospiraceae</taxon>
        <taxon>Caproicibacterium</taxon>
    </lineage>
</organism>
<reference evidence="4" key="1">
    <citation type="submission" date="2024-06" db="EMBL/GenBank/DDBJ databases">
        <title>Caproicibacterium argilliputei sp. nov, a novel caproic acid producing anaerobic bacterium isolated from pit mud.</title>
        <authorList>
            <person name="Zeng C."/>
        </authorList>
    </citation>
    <scope>NUCLEOTIDE SEQUENCE [LARGE SCALE GENOMIC DNA]</scope>
    <source>
        <strain evidence="4">ZCY20-5</strain>
    </source>
</reference>
<keyword evidence="4" id="KW-1185">Reference proteome</keyword>
<dbReference type="Proteomes" id="UP001300604">
    <property type="component" value="Chromosome"/>
</dbReference>
<evidence type="ECO:0000313" key="4">
    <source>
        <dbReference type="Proteomes" id="UP001300604"/>
    </source>
</evidence>
<feature type="domain" description="Superoxide dismutase copper/zinc binding" evidence="2">
    <location>
        <begin position="36"/>
        <end position="164"/>
    </location>
</feature>
<dbReference type="InterPro" id="IPR024134">
    <property type="entry name" value="SOD_Cu/Zn_/chaperone"/>
</dbReference>
<evidence type="ECO:0000259" key="2">
    <source>
        <dbReference type="Pfam" id="PF00080"/>
    </source>
</evidence>